<dbReference type="SUPFAM" id="SSF54523">
    <property type="entry name" value="Pili subunits"/>
    <property type="match status" value="1"/>
</dbReference>
<feature type="transmembrane region" description="Helical" evidence="1">
    <location>
        <begin position="6"/>
        <end position="27"/>
    </location>
</feature>
<keyword evidence="1" id="KW-0472">Membrane</keyword>
<sequence length="183" mass="19705">MSNQKGFTLIEMVVVIVIVAVLAVVAAPRFLNIKSDATEAVMDGIASSFRVVVEQVNYSAIVQGKEHESNVAVDVGGVNINTYFGTPQELWDNNIASLMNSDIAYLGNGYYTPASLTTPCTEASICVVDQTPASRVLPGYPGWGMFFIPRGKTVADKCLAFYVFQQDGSSIVFREVSTLTDGC</sequence>
<proteinExistence type="predicted"/>
<dbReference type="PROSITE" id="PS00409">
    <property type="entry name" value="PROKAR_NTER_METHYL"/>
    <property type="match status" value="1"/>
</dbReference>
<name>A0A1E5CZ89_9VIBR</name>
<dbReference type="EMBL" id="AJYW02000134">
    <property type="protein sequence ID" value="OEE75807.1"/>
    <property type="molecule type" value="Genomic_DNA"/>
</dbReference>
<keyword evidence="1" id="KW-0812">Transmembrane</keyword>
<dbReference type="RefSeq" id="WP_029203494.1">
    <property type="nucleotide sequence ID" value="NZ_AJYW02000134.1"/>
</dbReference>
<reference evidence="2 3" key="1">
    <citation type="journal article" date="2012" name="Science">
        <title>Ecological populations of bacteria act as socially cohesive units of antibiotic production and resistance.</title>
        <authorList>
            <person name="Cordero O.X."/>
            <person name="Wildschutte H."/>
            <person name="Kirkup B."/>
            <person name="Proehl S."/>
            <person name="Ngo L."/>
            <person name="Hussain F."/>
            <person name="Le Roux F."/>
            <person name="Mincer T."/>
            <person name="Polz M.F."/>
        </authorList>
    </citation>
    <scope>NUCLEOTIDE SEQUENCE [LARGE SCALE GENOMIC DNA]</scope>
    <source>
        <strain evidence="2 3">FF-238</strain>
    </source>
</reference>
<accession>A0A1E5CZ89</accession>
<evidence type="ECO:0000313" key="2">
    <source>
        <dbReference type="EMBL" id="OEE75807.1"/>
    </source>
</evidence>
<evidence type="ECO:0000313" key="3">
    <source>
        <dbReference type="Proteomes" id="UP000094165"/>
    </source>
</evidence>
<evidence type="ECO:0000256" key="1">
    <source>
        <dbReference type="SAM" id="Phobius"/>
    </source>
</evidence>
<keyword evidence="1" id="KW-1133">Transmembrane helix</keyword>
<dbReference type="Proteomes" id="UP000094165">
    <property type="component" value="Unassembled WGS sequence"/>
</dbReference>
<protein>
    <submittedName>
        <fullName evidence="2">Prepilin-type N-terminal cleavage/methylation domain-containing protein</fullName>
    </submittedName>
</protein>
<dbReference type="InterPro" id="IPR012902">
    <property type="entry name" value="N_methyl_site"/>
</dbReference>
<dbReference type="InterPro" id="IPR045584">
    <property type="entry name" value="Pilin-like"/>
</dbReference>
<comment type="caution">
    <text evidence="2">The sequence shown here is derived from an EMBL/GenBank/DDBJ whole genome shotgun (WGS) entry which is preliminary data.</text>
</comment>
<dbReference type="Pfam" id="PF07963">
    <property type="entry name" value="N_methyl"/>
    <property type="match status" value="1"/>
</dbReference>
<gene>
    <name evidence="2" type="ORF">A130_05340</name>
</gene>
<keyword evidence="3" id="KW-1185">Reference proteome</keyword>
<dbReference type="AlphaFoldDB" id="A0A1E5CZ89"/>
<dbReference type="NCBIfam" id="TIGR02532">
    <property type="entry name" value="IV_pilin_GFxxxE"/>
    <property type="match status" value="1"/>
</dbReference>
<dbReference type="Gene3D" id="3.30.700.10">
    <property type="entry name" value="Glycoprotein, Type 4 Pilin"/>
    <property type="match status" value="1"/>
</dbReference>
<organism evidence="2 3">
    <name type="scientific">Vibrio genomosp. F6 str. FF-238</name>
    <dbReference type="NCBI Taxonomy" id="1191298"/>
    <lineage>
        <taxon>Bacteria</taxon>
        <taxon>Pseudomonadati</taxon>
        <taxon>Pseudomonadota</taxon>
        <taxon>Gammaproteobacteria</taxon>
        <taxon>Vibrionales</taxon>
        <taxon>Vibrionaceae</taxon>
        <taxon>Vibrio</taxon>
    </lineage>
</organism>